<keyword evidence="7" id="KW-0464">Manganese</keyword>
<dbReference type="InterPro" id="IPR000994">
    <property type="entry name" value="Pept_M24"/>
</dbReference>
<dbReference type="Gene3D" id="3.40.350.10">
    <property type="entry name" value="Creatinase/prolidase N-terminal domain"/>
    <property type="match status" value="1"/>
</dbReference>
<evidence type="ECO:0000256" key="6">
    <source>
        <dbReference type="ARBA" id="ARBA00022801"/>
    </source>
</evidence>
<evidence type="ECO:0000259" key="8">
    <source>
        <dbReference type="SMART" id="SM01011"/>
    </source>
</evidence>
<evidence type="ECO:0000256" key="4">
    <source>
        <dbReference type="ARBA" id="ARBA00012574"/>
    </source>
</evidence>
<dbReference type="EMBL" id="CP033930">
    <property type="protein sequence ID" value="AZB16939.1"/>
    <property type="molecule type" value="Genomic_DNA"/>
</dbReference>
<dbReference type="GO" id="GO:0006508">
    <property type="term" value="P:proteolysis"/>
    <property type="evidence" value="ECO:0007669"/>
    <property type="project" value="TreeGrafter"/>
</dbReference>
<keyword evidence="5" id="KW-0479">Metal-binding</keyword>
<dbReference type="Proteomes" id="UP000269015">
    <property type="component" value="Chromosome"/>
</dbReference>
<proteinExistence type="inferred from homology"/>
<accession>A0AAD0YQE6</accession>
<dbReference type="AlphaFoldDB" id="A0AAD0YQE6"/>
<comment type="catalytic activity">
    <reaction evidence="1">
        <text>Release of any N-terminal amino acid, including proline, that is linked to proline, even from a dipeptide or tripeptide.</text>
        <dbReference type="EC" id="3.4.11.9"/>
    </reaction>
</comment>
<gene>
    <name evidence="9" type="ORF">EG352_03690</name>
</gene>
<comment type="cofactor">
    <cofactor evidence="2">
        <name>Mn(2+)</name>
        <dbReference type="ChEBI" id="CHEBI:29035"/>
    </cofactor>
</comment>
<dbReference type="PANTHER" id="PTHR43226:SF4">
    <property type="entry name" value="XAA-PRO AMINOPEPTIDASE 3"/>
    <property type="match status" value="1"/>
</dbReference>
<evidence type="ECO:0000256" key="7">
    <source>
        <dbReference type="ARBA" id="ARBA00023211"/>
    </source>
</evidence>
<dbReference type="EC" id="3.4.11.9" evidence="4"/>
<comment type="similarity">
    <text evidence="3">Belongs to the peptidase M24B family.</text>
</comment>
<evidence type="ECO:0000256" key="1">
    <source>
        <dbReference type="ARBA" id="ARBA00001424"/>
    </source>
</evidence>
<dbReference type="Gene3D" id="3.90.230.10">
    <property type="entry name" value="Creatinase/methionine aminopeptidase superfamily"/>
    <property type="match status" value="1"/>
</dbReference>
<evidence type="ECO:0000313" key="9">
    <source>
        <dbReference type="EMBL" id="AZB16939.1"/>
    </source>
</evidence>
<dbReference type="InterPro" id="IPR007865">
    <property type="entry name" value="Aminopep_P_N"/>
</dbReference>
<dbReference type="RefSeq" id="WP_060868626.1">
    <property type="nucleotide sequence ID" value="NZ_CP033930.1"/>
</dbReference>
<name>A0AAD0YQE6_CHRID</name>
<dbReference type="InterPro" id="IPR052433">
    <property type="entry name" value="X-Pro_dipept-like"/>
</dbReference>
<evidence type="ECO:0000256" key="3">
    <source>
        <dbReference type="ARBA" id="ARBA00008766"/>
    </source>
</evidence>
<dbReference type="GO" id="GO:0030145">
    <property type="term" value="F:manganese ion binding"/>
    <property type="evidence" value="ECO:0007669"/>
    <property type="project" value="InterPro"/>
</dbReference>
<dbReference type="Pfam" id="PF00557">
    <property type="entry name" value="Peptidase_M24"/>
    <property type="match status" value="1"/>
</dbReference>
<dbReference type="GO" id="GO:0005829">
    <property type="term" value="C:cytosol"/>
    <property type="evidence" value="ECO:0007669"/>
    <property type="project" value="TreeGrafter"/>
</dbReference>
<dbReference type="SMART" id="SM01011">
    <property type="entry name" value="AMP_N"/>
    <property type="match status" value="1"/>
</dbReference>
<dbReference type="PANTHER" id="PTHR43226">
    <property type="entry name" value="XAA-PRO AMINOPEPTIDASE 3"/>
    <property type="match status" value="1"/>
</dbReference>
<feature type="domain" description="Aminopeptidase P N-terminal" evidence="8">
    <location>
        <begin position="2"/>
        <end position="134"/>
    </location>
</feature>
<dbReference type="Pfam" id="PF05195">
    <property type="entry name" value="AMP_N"/>
    <property type="match status" value="1"/>
</dbReference>
<dbReference type="GO" id="GO:0070006">
    <property type="term" value="F:metalloaminopeptidase activity"/>
    <property type="evidence" value="ECO:0007669"/>
    <property type="project" value="InterPro"/>
</dbReference>
<protein>
    <recommendedName>
        <fullName evidence="4">Xaa-Pro aminopeptidase</fullName>
        <ecNumber evidence="4">3.4.11.9</ecNumber>
    </recommendedName>
</protein>
<dbReference type="SUPFAM" id="SSF53092">
    <property type="entry name" value="Creatinase/prolidase N-terminal domain"/>
    <property type="match status" value="1"/>
</dbReference>
<evidence type="ECO:0000313" key="10">
    <source>
        <dbReference type="Proteomes" id="UP000269015"/>
    </source>
</evidence>
<reference evidence="9 10" key="1">
    <citation type="submission" date="2018-11" db="EMBL/GenBank/DDBJ databases">
        <title>Proposal to divide the Flavobacteriaceae and reorganize its genera based on Amino Acid Identity values calculated from whole genome sequences.</title>
        <authorList>
            <person name="Nicholson A.C."/>
            <person name="Gulvik C.A."/>
            <person name="Whitney A.M."/>
            <person name="Humrighouse B.W."/>
            <person name="Bell M."/>
            <person name="Holmes B."/>
            <person name="Steigerwalt A.G."/>
            <person name="Villarma A."/>
            <person name="Sheth M."/>
            <person name="Batra D."/>
            <person name="Pryor J."/>
            <person name="Bernardet J.-F."/>
            <person name="Hugo C."/>
            <person name="Kampfer P."/>
            <person name="Newman J."/>
            <person name="McQuiston J.R."/>
        </authorList>
    </citation>
    <scope>NUCLEOTIDE SEQUENCE [LARGE SCALE GENOMIC DNA]</scope>
    <source>
        <strain evidence="9 10">H5559</strain>
    </source>
</reference>
<dbReference type="InterPro" id="IPR036005">
    <property type="entry name" value="Creatinase/aminopeptidase-like"/>
</dbReference>
<organism evidence="9 10">
    <name type="scientific">Chryseobacterium indologenes</name>
    <name type="common">Flavobacterium indologenes</name>
    <dbReference type="NCBI Taxonomy" id="253"/>
    <lineage>
        <taxon>Bacteria</taxon>
        <taxon>Pseudomonadati</taxon>
        <taxon>Bacteroidota</taxon>
        <taxon>Flavobacteriia</taxon>
        <taxon>Flavobacteriales</taxon>
        <taxon>Weeksellaceae</taxon>
        <taxon>Chryseobacterium group</taxon>
        <taxon>Chryseobacterium</taxon>
    </lineage>
</organism>
<sequence>MFSAQTYQDRRGVFQSNVAGGILLFLGNIENPVNFEHNPYYFRQDSTYLYYFGIQEPKIAAIIDIDENKTIVFGDELSIDDIVWMGRQETLKEKSLKSGVHETLPYKELSQYVLKAKAAGRKIHYLPPYQSSNKIIMADLLGIRVAELQPSAEMIKAIVKQRSIKEAQEIVQIEEAVNVSNEMHLLAMRMARPGIKEYEIANAIQYFAANKECQMSYPPIVTINGGILHNHYRLNTMKEGDLFLNDSGAETAMGYAGDLTRTFPVSNTFTTKQKEIYEIVLNAFNNAQKLLKPGTRFKDIHLKAAQHLVEGLVDLGLMKGNPEEAVKNHAHTLFFQCGLGHMMGLDVHDMEDLGEQYVGYTEAEPKDTKTFGLKSLRLGKALETGFVLTVEPGIYMIPELIDMWQAENKNAEFINYDKVNEYRNFGGVRIEDNFLITDDSYKLLGNGLIKTAEDIENYRKEHLADIK</sequence>
<keyword evidence="6" id="KW-0378">Hydrolase</keyword>
<dbReference type="SUPFAM" id="SSF55920">
    <property type="entry name" value="Creatinase/aminopeptidase"/>
    <property type="match status" value="1"/>
</dbReference>
<dbReference type="InterPro" id="IPR029149">
    <property type="entry name" value="Creatin/AminoP/Spt16_N"/>
</dbReference>
<evidence type="ECO:0000256" key="2">
    <source>
        <dbReference type="ARBA" id="ARBA00001936"/>
    </source>
</evidence>
<dbReference type="CDD" id="cd01087">
    <property type="entry name" value="Prolidase"/>
    <property type="match status" value="1"/>
</dbReference>
<evidence type="ECO:0000256" key="5">
    <source>
        <dbReference type="ARBA" id="ARBA00022723"/>
    </source>
</evidence>